<dbReference type="Proteomes" id="UP000190890">
    <property type="component" value="Unassembled WGS sequence"/>
</dbReference>
<comment type="caution">
    <text evidence="5">The sequence shown here is derived from an EMBL/GenBank/DDBJ whole genome shotgun (WGS) entry which is preliminary data.</text>
</comment>
<dbReference type="InterPro" id="IPR008218">
    <property type="entry name" value="ATPase_V1-cplx_f_g_su"/>
</dbReference>
<keyword evidence="4" id="KW-0066">ATP synthesis</keyword>
<evidence type="ECO:0000256" key="4">
    <source>
        <dbReference type="HAMAP-Rule" id="MF_00312"/>
    </source>
</evidence>
<evidence type="ECO:0000313" key="6">
    <source>
        <dbReference type="Proteomes" id="UP000190890"/>
    </source>
</evidence>
<dbReference type="Pfam" id="PF01990">
    <property type="entry name" value="ATP-synt_F"/>
    <property type="match status" value="1"/>
</dbReference>
<protein>
    <recommendedName>
        <fullName evidence="4">V-type ATP synthase subunit F</fullName>
    </recommendedName>
    <alternativeName>
        <fullName evidence="4">V-ATPase subunit F</fullName>
    </alternativeName>
</protein>
<evidence type="ECO:0000313" key="5">
    <source>
        <dbReference type="EMBL" id="OOM73908.1"/>
    </source>
</evidence>
<keyword evidence="2 4" id="KW-0813">Transport</keyword>
<keyword evidence="3 4" id="KW-0406">Ion transport</keyword>
<evidence type="ECO:0000256" key="3">
    <source>
        <dbReference type="ARBA" id="ARBA00023065"/>
    </source>
</evidence>
<comment type="similarity">
    <text evidence="1 4">Belongs to the V-ATPase F subunit family.</text>
</comment>
<dbReference type="HAMAP" id="MF_00312">
    <property type="entry name" value="ATP_synth_F_arch"/>
    <property type="match status" value="1"/>
</dbReference>
<dbReference type="EMBL" id="LZZM01000207">
    <property type="protein sequence ID" value="OOM73908.1"/>
    <property type="molecule type" value="Genomic_DNA"/>
</dbReference>
<keyword evidence="4" id="KW-0375">Hydrogen ion transport</keyword>
<keyword evidence="6" id="KW-1185">Reference proteome</keyword>
<dbReference type="GO" id="GO:0005524">
    <property type="term" value="F:ATP binding"/>
    <property type="evidence" value="ECO:0007669"/>
    <property type="project" value="UniProtKB-UniRule"/>
</dbReference>
<dbReference type="InterPro" id="IPR022944">
    <property type="entry name" value="ATPase_V1-cplx_fsu_bac/arc"/>
</dbReference>
<evidence type="ECO:0000256" key="1">
    <source>
        <dbReference type="ARBA" id="ARBA00010148"/>
    </source>
</evidence>
<reference evidence="5 6" key="1">
    <citation type="submission" date="2016-05" db="EMBL/GenBank/DDBJ databases">
        <title>Microbial solvent formation.</title>
        <authorList>
            <person name="Poehlein A."/>
            <person name="Montoya Solano J.D."/>
            <person name="Flitsch S."/>
            <person name="Krabben P."/>
            <person name="Duerre P."/>
            <person name="Daniel R."/>
        </authorList>
    </citation>
    <scope>NUCLEOTIDE SEQUENCE [LARGE SCALE GENOMIC DNA]</scope>
    <source>
        <strain evidence="5 6">DSM 2619</strain>
    </source>
</reference>
<dbReference type="STRING" id="29367.CLPUN_42630"/>
<gene>
    <name evidence="5" type="primary">ntpG</name>
    <name evidence="4" type="synonym">atpF</name>
    <name evidence="5" type="ORF">CLPUN_42630</name>
</gene>
<comment type="function">
    <text evidence="4">Produces ATP from ADP in the presence of a proton gradient across the membrane.</text>
</comment>
<dbReference type="NCBIfam" id="NF002384">
    <property type="entry name" value="PRK01395.1"/>
    <property type="match status" value="1"/>
</dbReference>
<proteinExistence type="inferred from homology"/>
<dbReference type="GO" id="GO:0046961">
    <property type="term" value="F:proton-transporting ATPase activity, rotational mechanism"/>
    <property type="evidence" value="ECO:0007669"/>
    <property type="project" value="InterPro"/>
</dbReference>
<sequence length="108" mass="11895">MIFMFKKIGVVGDKDSVLAFKALGIDVFLVTHSDEARITVDKLAQNDYAVIFVTEQVGEGIQETIERYTRQMLPAVILIPSNQGTLNIGMQKINNNVEKAVGINILGD</sequence>
<organism evidence="5 6">
    <name type="scientific">Clostridium puniceum</name>
    <dbReference type="NCBI Taxonomy" id="29367"/>
    <lineage>
        <taxon>Bacteria</taxon>
        <taxon>Bacillati</taxon>
        <taxon>Bacillota</taxon>
        <taxon>Clostridia</taxon>
        <taxon>Eubacteriales</taxon>
        <taxon>Clostridiaceae</taxon>
        <taxon>Clostridium</taxon>
    </lineage>
</organism>
<dbReference type="GO" id="GO:0042777">
    <property type="term" value="P:proton motive force-driven plasma membrane ATP synthesis"/>
    <property type="evidence" value="ECO:0007669"/>
    <property type="project" value="UniProtKB-UniRule"/>
</dbReference>
<accession>A0A1S8T884</accession>
<dbReference type="SUPFAM" id="SSF159468">
    <property type="entry name" value="AtpF-like"/>
    <property type="match status" value="1"/>
</dbReference>
<evidence type="ECO:0000256" key="2">
    <source>
        <dbReference type="ARBA" id="ARBA00022448"/>
    </source>
</evidence>
<dbReference type="Gene3D" id="3.40.50.10580">
    <property type="entry name" value="ATPase, V1 complex, subunit F"/>
    <property type="match status" value="1"/>
</dbReference>
<dbReference type="GO" id="GO:0046933">
    <property type="term" value="F:proton-transporting ATP synthase activity, rotational mechanism"/>
    <property type="evidence" value="ECO:0007669"/>
    <property type="project" value="UniProtKB-UniRule"/>
</dbReference>
<dbReference type="InterPro" id="IPR036906">
    <property type="entry name" value="ATPase_V1_fsu_sf"/>
</dbReference>
<dbReference type="AlphaFoldDB" id="A0A1S8T884"/>
<name>A0A1S8T884_9CLOT</name>